<dbReference type="PROSITE" id="PS51371">
    <property type="entry name" value="CBS"/>
    <property type="match status" value="2"/>
</dbReference>
<reference evidence="10 11" key="1">
    <citation type="submission" date="2018-07" db="EMBL/GenBank/DDBJ databases">
        <title>Genomic Encyclopedia of Type Strains, Phase III (KMG-III): the genomes of soil and plant-associated and newly described type strains.</title>
        <authorList>
            <person name="Whitman W."/>
        </authorList>
    </citation>
    <scope>NUCLEOTIDE SEQUENCE [LARGE SCALE GENOMIC DNA]</scope>
    <source>
        <strain evidence="10 11">CECT 8488</strain>
    </source>
</reference>
<dbReference type="GO" id="GO:0097367">
    <property type="term" value="F:carbohydrate derivative binding"/>
    <property type="evidence" value="ECO:0007669"/>
    <property type="project" value="InterPro"/>
</dbReference>
<dbReference type="RefSeq" id="WP_245957118.1">
    <property type="nucleotide sequence ID" value="NZ_QRDW01000010.1"/>
</dbReference>
<dbReference type="GO" id="GO:0005975">
    <property type="term" value="P:carbohydrate metabolic process"/>
    <property type="evidence" value="ECO:0007669"/>
    <property type="project" value="InterPro"/>
</dbReference>
<keyword evidence="10" id="KW-0413">Isomerase</keyword>
<sequence length="331" mass="35457">MLNQQIQPSVDDRQAELDVEAGRKVLARESDAIKQLADSLNGEFSRAITLFSTITGRVIVSGMGKSGHIGRKIAASMASTGTPAQYVHPGEASHGDLGMITHDDAILAISNSGETNELRDLLEYAKRSKIPLVAITSRPDSTLASYSDIALILPDEPEAGELRLAPTTSTAMTLALGDALTIALLERKGFTPEKFHNFHPGGKLGRQLQRVSDLMHSIGETPLTSRDTRMQDAIVIMAEKPFGCVGVVDSQGRLQGIVTDGDLRRHMSPDLLDKAVGDIMKSNPITTSPDALAMEVIGMMNEKKIGAIFVTEGDKAVGIAHLHDFLRAGIS</sequence>
<dbReference type="InterPro" id="IPR035474">
    <property type="entry name" value="SIS_Kpsf"/>
</dbReference>
<evidence type="ECO:0000256" key="5">
    <source>
        <dbReference type="PIRSR" id="PIRSR004692-2"/>
    </source>
</evidence>
<dbReference type="Pfam" id="PF01380">
    <property type="entry name" value="SIS"/>
    <property type="match status" value="1"/>
</dbReference>
<evidence type="ECO:0000259" key="9">
    <source>
        <dbReference type="PROSITE" id="PS51464"/>
    </source>
</evidence>
<evidence type="ECO:0000259" key="8">
    <source>
        <dbReference type="PROSITE" id="PS51371"/>
    </source>
</evidence>
<dbReference type="PROSITE" id="PS51464">
    <property type="entry name" value="SIS"/>
    <property type="match status" value="1"/>
</dbReference>
<keyword evidence="11" id="KW-1185">Reference proteome</keyword>
<keyword evidence="5" id="KW-0479">Metal-binding</keyword>
<dbReference type="SUPFAM" id="SSF53697">
    <property type="entry name" value="SIS domain"/>
    <property type="match status" value="1"/>
</dbReference>
<feature type="site" description="Catalytically relevant" evidence="6">
    <location>
        <position position="158"/>
    </location>
</feature>
<feature type="domain" description="SIS" evidence="9">
    <location>
        <begin position="47"/>
        <end position="190"/>
    </location>
</feature>
<evidence type="ECO:0000256" key="1">
    <source>
        <dbReference type="ARBA" id="ARBA00008165"/>
    </source>
</evidence>
<dbReference type="InterPro" id="IPR000644">
    <property type="entry name" value="CBS_dom"/>
</dbReference>
<keyword evidence="3 7" id="KW-0129">CBS domain</keyword>
<feature type="site" description="Catalytically relevant" evidence="6">
    <location>
        <position position="117"/>
    </location>
</feature>
<dbReference type="GO" id="GO:1901135">
    <property type="term" value="P:carbohydrate derivative metabolic process"/>
    <property type="evidence" value="ECO:0007669"/>
    <property type="project" value="InterPro"/>
</dbReference>
<protein>
    <submittedName>
        <fullName evidence="10">Arabinose-5-phosphate isomerase</fullName>
    </submittedName>
</protein>
<feature type="binding site" evidence="5">
    <location>
        <position position="88"/>
    </location>
    <ligand>
        <name>Zn(2+)</name>
        <dbReference type="ChEBI" id="CHEBI:29105"/>
    </ligand>
</feature>
<dbReference type="EMBL" id="QRDW01000010">
    <property type="protein sequence ID" value="RED46197.1"/>
    <property type="molecule type" value="Genomic_DNA"/>
</dbReference>
<dbReference type="CDD" id="cd04604">
    <property type="entry name" value="CBS_pair_SIS_assoc"/>
    <property type="match status" value="1"/>
</dbReference>
<dbReference type="InterPro" id="IPR004800">
    <property type="entry name" value="KdsD/KpsF-type"/>
</dbReference>
<dbReference type="SMART" id="SM00116">
    <property type="entry name" value="CBS"/>
    <property type="match status" value="2"/>
</dbReference>
<evidence type="ECO:0000313" key="10">
    <source>
        <dbReference type="EMBL" id="RED46197.1"/>
    </source>
</evidence>
<keyword evidence="2" id="KW-0677">Repeat</keyword>
<keyword evidence="5" id="KW-0862">Zinc</keyword>
<dbReference type="AlphaFoldDB" id="A0A3D9H9N3"/>
<feature type="site" description="Catalytically relevant" evidence="6">
    <location>
        <position position="65"/>
    </location>
</feature>
<dbReference type="InterPro" id="IPR046342">
    <property type="entry name" value="CBS_dom_sf"/>
</dbReference>
<feature type="domain" description="CBS" evidence="8">
    <location>
        <begin position="280"/>
        <end position="331"/>
    </location>
</feature>
<organism evidence="10 11">
    <name type="scientific">Aestuariispira insulae</name>
    <dbReference type="NCBI Taxonomy" id="1461337"/>
    <lineage>
        <taxon>Bacteria</taxon>
        <taxon>Pseudomonadati</taxon>
        <taxon>Pseudomonadota</taxon>
        <taxon>Alphaproteobacteria</taxon>
        <taxon>Rhodospirillales</taxon>
        <taxon>Kiloniellaceae</taxon>
        <taxon>Aestuariispira</taxon>
    </lineage>
</organism>
<dbReference type="Gene3D" id="3.40.50.10490">
    <property type="entry name" value="Glucose-6-phosphate isomerase like protein, domain 1"/>
    <property type="match status" value="1"/>
</dbReference>
<feature type="site" description="Catalytically relevant" evidence="6">
    <location>
        <position position="199"/>
    </location>
</feature>
<dbReference type="GO" id="GO:0019146">
    <property type="term" value="F:arabinose-5-phosphate isomerase activity"/>
    <property type="evidence" value="ECO:0007669"/>
    <property type="project" value="UniProtKB-ARBA"/>
</dbReference>
<dbReference type="InterPro" id="IPR001347">
    <property type="entry name" value="SIS_dom"/>
</dbReference>
<dbReference type="Pfam" id="PF00571">
    <property type="entry name" value="CBS"/>
    <property type="match status" value="2"/>
</dbReference>
<evidence type="ECO:0000256" key="7">
    <source>
        <dbReference type="PROSITE-ProRule" id="PRU00703"/>
    </source>
</evidence>
<dbReference type="Proteomes" id="UP000256845">
    <property type="component" value="Unassembled WGS sequence"/>
</dbReference>
<comment type="similarity">
    <text evidence="1 4">Belongs to the SIS family. GutQ/KpsF subfamily.</text>
</comment>
<dbReference type="PIRSF" id="PIRSF004692">
    <property type="entry name" value="KdsD_KpsF"/>
    <property type="match status" value="1"/>
</dbReference>
<accession>A0A3D9H9N3</accession>
<evidence type="ECO:0000256" key="2">
    <source>
        <dbReference type="ARBA" id="ARBA00022737"/>
    </source>
</evidence>
<dbReference type="SUPFAM" id="SSF54631">
    <property type="entry name" value="CBS-domain pair"/>
    <property type="match status" value="1"/>
</dbReference>
<dbReference type="InterPro" id="IPR046348">
    <property type="entry name" value="SIS_dom_sf"/>
</dbReference>
<dbReference type="NCBIfam" id="TIGR00393">
    <property type="entry name" value="kpsF"/>
    <property type="match status" value="1"/>
</dbReference>
<name>A0A3D9H9N3_9PROT</name>
<dbReference type="PANTHER" id="PTHR42745">
    <property type="match status" value="1"/>
</dbReference>
<feature type="domain" description="CBS" evidence="8">
    <location>
        <begin position="215"/>
        <end position="274"/>
    </location>
</feature>
<evidence type="ECO:0000256" key="6">
    <source>
        <dbReference type="PIRSR" id="PIRSR004692-3"/>
    </source>
</evidence>
<dbReference type="InterPro" id="IPR050986">
    <property type="entry name" value="GutQ/KpsF_isomerases"/>
</dbReference>
<dbReference type="Gene3D" id="3.10.580.10">
    <property type="entry name" value="CBS-domain"/>
    <property type="match status" value="1"/>
</dbReference>
<dbReference type="GO" id="GO:0046872">
    <property type="term" value="F:metal ion binding"/>
    <property type="evidence" value="ECO:0007669"/>
    <property type="project" value="UniProtKB-KW"/>
</dbReference>
<evidence type="ECO:0000256" key="3">
    <source>
        <dbReference type="ARBA" id="ARBA00023122"/>
    </source>
</evidence>
<proteinExistence type="inferred from homology"/>
<dbReference type="CDD" id="cd05014">
    <property type="entry name" value="SIS_Kpsf"/>
    <property type="match status" value="1"/>
</dbReference>
<gene>
    <name evidence="10" type="ORF">DFP90_110107</name>
</gene>
<evidence type="ECO:0000256" key="4">
    <source>
        <dbReference type="PIRNR" id="PIRNR004692"/>
    </source>
</evidence>
<comment type="caution">
    <text evidence="10">The sequence shown here is derived from an EMBL/GenBank/DDBJ whole genome shotgun (WGS) entry which is preliminary data.</text>
</comment>
<dbReference type="PANTHER" id="PTHR42745:SF1">
    <property type="entry name" value="ARABINOSE 5-PHOSPHATE ISOMERASE KDSD"/>
    <property type="match status" value="1"/>
</dbReference>
<evidence type="ECO:0000313" key="11">
    <source>
        <dbReference type="Proteomes" id="UP000256845"/>
    </source>
</evidence>
<dbReference type="FunFam" id="3.40.50.10490:FF:000011">
    <property type="entry name" value="Arabinose 5-phosphate isomerase"/>
    <property type="match status" value="1"/>
</dbReference>